<dbReference type="OrthoDB" id="514292at2759"/>
<dbReference type="InterPro" id="IPR009097">
    <property type="entry name" value="Cyclic_Pdiesterase"/>
</dbReference>
<sequence>MGIALWFCPVTGSQVYDSIDLLIHSLQTLIPNSPLFEPHITITSGLNITSQDDVNKILTYCVAAMDSVKPRVNAGSPRSNGLRSSGSASGSTSGFELVKFKNLTIGKQFFKKVYMECDDNKYLMSIAKIMREMFVENGDEIDVQQWLDEQFKPHMSLLYSNVSPVSRVHQRLIKQRVEDAFDVPMIETTRTLPSDIQAQWDLLQIPLISWGSPGTFKIVRCEGPVEQWEILGKADV</sequence>
<dbReference type="PANTHER" id="PTHR28141:SF1">
    <property type="entry name" value="2',3'-CYCLIC-NUCLEOTIDE 3'-PHOSPHODIESTERASE"/>
    <property type="match status" value="1"/>
</dbReference>
<dbReference type="EC" id="3.1.4.37" evidence="3"/>
<dbReference type="Gene3D" id="3.90.1140.10">
    <property type="entry name" value="Cyclic phosphodiesterase"/>
    <property type="match status" value="1"/>
</dbReference>
<dbReference type="Pfam" id="PF07823">
    <property type="entry name" value="CPDase"/>
    <property type="match status" value="1"/>
</dbReference>
<dbReference type="OMA" id="FEPHITI"/>
<evidence type="ECO:0000313" key="7">
    <source>
        <dbReference type="Proteomes" id="UP000000267"/>
    </source>
</evidence>
<organism evidence="7">
    <name type="scientific">Vanderwaltozyma polyspora (strain ATCC 22028 / DSM 70294 / BCRC 21397 / CBS 2163 / NBRC 10782 / NRRL Y-8283 / UCD 57-17)</name>
    <name type="common">Kluyveromyces polysporus</name>
    <dbReference type="NCBI Taxonomy" id="436907"/>
    <lineage>
        <taxon>Eukaryota</taxon>
        <taxon>Fungi</taxon>
        <taxon>Dikarya</taxon>
        <taxon>Ascomycota</taxon>
        <taxon>Saccharomycotina</taxon>
        <taxon>Saccharomycetes</taxon>
        <taxon>Saccharomycetales</taxon>
        <taxon>Saccharomycetaceae</taxon>
        <taxon>Vanderwaltozyma</taxon>
    </lineage>
</organism>
<reference evidence="6 7" key="1">
    <citation type="journal article" date="2007" name="Proc. Natl. Acad. Sci. U.S.A.">
        <title>Independent sorting-out of thousands of duplicated gene pairs in two yeast species descended from a whole-genome duplication.</title>
        <authorList>
            <person name="Scannell D.R."/>
            <person name="Frank A.C."/>
            <person name="Conant G.C."/>
            <person name="Byrne K.P."/>
            <person name="Woolfit M."/>
            <person name="Wolfe K.H."/>
        </authorList>
    </citation>
    <scope>NUCLEOTIDE SEQUENCE [LARGE SCALE GENOMIC DNA]</scope>
    <source>
        <strain evidence="7">ATCC 22028 / DSM 70294 / BCRC 21397 / CBS 2163 / NBRC 10782 / NRRL Y-8283 / UCD 57-17</strain>
    </source>
</reference>
<comment type="function">
    <text evidence="1">Involved in the metabolism of ADP-ribose 1',2'-cyclic phosphate which is produced as a consequence of tRNA splicing.</text>
</comment>
<dbReference type="GeneID" id="5547551"/>
<evidence type="ECO:0000256" key="3">
    <source>
        <dbReference type="ARBA" id="ARBA00012317"/>
    </source>
</evidence>
<dbReference type="SUPFAM" id="SSF55144">
    <property type="entry name" value="LigT-like"/>
    <property type="match status" value="1"/>
</dbReference>
<dbReference type="Proteomes" id="UP000000267">
    <property type="component" value="Unassembled WGS sequence"/>
</dbReference>
<evidence type="ECO:0000256" key="5">
    <source>
        <dbReference type="SAM" id="MobiDB-lite"/>
    </source>
</evidence>
<evidence type="ECO:0000256" key="2">
    <source>
        <dbReference type="ARBA" id="ARBA00006037"/>
    </source>
</evidence>
<keyword evidence="7" id="KW-1185">Reference proteome</keyword>
<dbReference type="HOGENOM" id="CLU_088289_0_0_1"/>
<dbReference type="PANTHER" id="PTHR28141">
    <property type="entry name" value="2',3'-CYCLIC-NUCLEOTIDE 3'-PHOSPHODIESTERASE"/>
    <property type="match status" value="1"/>
</dbReference>
<proteinExistence type="inferred from homology"/>
<name>A7TEX1_VANPO</name>
<dbReference type="EMBL" id="DS480381">
    <property type="protein sequence ID" value="EDO19217.1"/>
    <property type="molecule type" value="Genomic_DNA"/>
</dbReference>
<evidence type="ECO:0000256" key="1">
    <source>
        <dbReference type="ARBA" id="ARBA00003831"/>
    </source>
</evidence>
<evidence type="ECO:0000313" key="6">
    <source>
        <dbReference type="EMBL" id="EDO19217.1"/>
    </source>
</evidence>
<feature type="compositionally biased region" description="Low complexity" evidence="5">
    <location>
        <begin position="79"/>
        <end position="92"/>
    </location>
</feature>
<dbReference type="AlphaFoldDB" id="A7TEX1"/>
<evidence type="ECO:0000256" key="4">
    <source>
        <dbReference type="ARBA" id="ARBA00014478"/>
    </source>
</evidence>
<protein>
    <recommendedName>
        <fullName evidence="4">2',3'-cyclic-nucleotide 3'-phosphodiesterase</fullName>
        <ecNumber evidence="3">3.1.4.37</ecNumber>
    </recommendedName>
</protein>
<dbReference type="FunCoup" id="A7TEX1">
    <property type="interactions" value="14"/>
</dbReference>
<dbReference type="STRING" id="436907.A7TEX1"/>
<dbReference type="GO" id="GO:0009187">
    <property type="term" value="P:cyclic nucleotide metabolic process"/>
    <property type="evidence" value="ECO:0007669"/>
    <property type="project" value="EnsemblFungi"/>
</dbReference>
<dbReference type="KEGG" id="vpo:Kpol_1050p76"/>
<dbReference type="RefSeq" id="XP_001647075.1">
    <property type="nucleotide sequence ID" value="XM_001647025.1"/>
</dbReference>
<gene>
    <name evidence="6" type="ORF">Kpol_1050p76</name>
</gene>
<dbReference type="InterPro" id="IPR012386">
    <property type="entry name" value="Cyclic-nucl_3Pdiesterase"/>
</dbReference>
<feature type="region of interest" description="Disordered" evidence="5">
    <location>
        <begin position="72"/>
        <end position="92"/>
    </location>
</feature>
<dbReference type="PhylomeDB" id="A7TEX1"/>
<dbReference type="InParanoid" id="A7TEX1"/>
<accession>A7TEX1</accession>
<comment type="similarity">
    <text evidence="2">Belongs to the 2H phosphoesterase superfamily. CPD1 family.</text>
</comment>
<dbReference type="eggNOG" id="ENOG502RY6J">
    <property type="taxonomic scope" value="Eukaryota"/>
</dbReference>
<dbReference type="GO" id="GO:0004113">
    <property type="term" value="F:2',3'-cyclic-nucleotide 3'-phosphodiesterase activity"/>
    <property type="evidence" value="ECO:0007669"/>
    <property type="project" value="UniProtKB-EC"/>
</dbReference>